<feature type="domain" description="Signal transduction histidine kinase subgroup 3 dimerisation and phosphoacceptor" evidence="12">
    <location>
        <begin position="126"/>
        <end position="190"/>
    </location>
</feature>
<dbReference type="InterPro" id="IPR003594">
    <property type="entry name" value="HATPase_dom"/>
</dbReference>
<evidence type="ECO:0000256" key="4">
    <source>
        <dbReference type="ARBA" id="ARBA00022679"/>
    </source>
</evidence>
<keyword evidence="4" id="KW-0808">Transferase</keyword>
<keyword evidence="8" id="KW-0902">Two-component regulatory system</keyword>
<dbReference type="Pfam" id="PF02518">
    <property type="entry name" value="HATPase_c"/>
    <property type="match status" value="1"/>
</dbReference>
<dbReference type="InterPro" id="IPR011712">
    <property type="entry name" value="Sig_transdc_His_kin_sub3_dim/P"/>
</dbReference>
<feature type="transmembrane region" description="Helical" evidence="10">
    <location>
        <begin position="50"/>
        <end position="68"/>
    </location>
</feature>
<dbReference type="Pfam" id="PF07730">
    <property type="entry name" value="HisKA_3"/>
    <property type="match status" value="1"/>
</dbReference>
<dbReference type="Gene3D" id="1.20.5.1930">
    <property type="match status" value="1"/>
</dbReference>
<dbReference type="CDD" id="cd16917">
    <property type="entry name" value="HATPase_UhpB-NarQ-NarX-like"/>
    <property type="match status" value="1"/>
</dbReference>
<evidence type="ECO:0000313" key="14">
    <source>
        <dbReference type="Proteomes" id="UP001596470"/>
    </source>
</evidence>
<keyword evidence="10" id="KW-1133">Transmembrane helix</keyword>
<evidence type="ECO:0000256" key="9">
    <source>
        <dbReference type="SAM" id="Coils"/>
    </source>
</evidence>
<comment type="catalytic activity">
    <reaction evidence="1">
        <text>ATP + protein L-histidine = ADP + protein N-phospho-L-histidine.</text>
        <dbReference type="EC" id="2.7.13.3"/>
    </reaction>
</comment>
<protein>
    <recommendedName>
        <fullName evidence="2">histidine kinase</fullName>
        <ecNumber evidence="2">2.7.13.3</ecNumber>
    </recommendedName>
</protein>
<keyword evidence="7" id="KW-0067">ATP-binding</keyword>
<feature type="transmembrane region" description="Helical" evidence="10">
    <location>
        <begin position="74"/>
        <end position="91"/>
    </location>
</feature>
<evidence type="ECO:0000256" key="8">
    <source>
        <dbReference type="ARBA" id="ARBA00023012"/>
    </source>
</evidence>
<dbReference type="PANTHER" id="PTHR24421:SF10">
    <property type="entry name" value="NITRATE_NITRITE SENSOR PROTEIN NARQ"/>
    <property type="match status" value="1"/>
</dbReference>
<feature type="domain" description="Histidine kinase/HSP90-like ATPase" evidence="11">
    <location>
        <begin position="234"/>
        <end position="321"/>
    </location>
</feature>
<gene>
    <name evidence="13" type="ORF">ACFQS3_12125</name>
</gene>
<feature type="coiled-coil region" evidence="9">
    <location>
        <begin position="94"/>
        <end position="121"/>
    </location>
</feature>
<accession>A0ABW2D6E8</accession>
<reference evidence="14" key="1">
    <citation type="journal article" date="2019" name="Int. J. Syst. Evol. Microbiol.">
        <title>The Global Catalogue of Microorganisms (GCM) 10K type strain sequencing project: providing services to taxonomists for standard genome sequencing and annotation.</title>
        <authorList>
            <consortium name="The Broad Institute Genomics Platform"/>
            <consortium name="The Broad Institute Genome Sequencing Center for Infectious Disease"/>
            <person name="Wu L."/>
            <person name="Ma J."/>
        </authorList>
    </citation>
    <scope>NUCLEOTIDE SEQUENCE [LARGE SCALE GENOMIC DNA]</scope>
    <source>
        <strain evidence="14">KACC 12634</strain>
    </source>
</reference>
<evidence type="ECO:0000256" key="3">
    <source>
        <dbReference type="ARBA" id="ARBA00022553"/>
    </source>
</evidence>
<keyword evidence="10" id="KW-0812">Transmembrane</keyword>
<dbReference type="Proteomes" id="UP001596470">
    <property type="component" value="Unassembled WGS sequence"/>
</dbReference>
<keyword evidence="9" id="KW-0175">Coiled coil</keyword>
<sequence length="324" mass="34184">MIYGAGLALIAAAAMVNGIDTVQLPAWRQAAFAVLALLAYLYGRRVDFRHGAHLLLVAAALTVPVMVADRGEGVTMFMVLGVFVMLPWFGGRYRRQQVALLQAEQERIARLEREQDLVAERARARERARIAADLHDSVGHDLALIALRAGALELSPDLPERGREAAAALRASAVEATDRLRQSLGMLREEAAPVAPADEPVRELVARAAAAGLDVRLDELPPGGGEVFGPLVDRAVYRVVQEALTNAAKHAPGAAVAVLVELEDGAVLVRVSDTGGAAAPRLEPGGSGLAALAERVRLLGGSFSAGQRGGGFAVEARMPLQGER</sequence>
<dbReference type="SUPFAM" id="SSF55874">
    <property type="entry name" value="ATPase domain of HSP90 chaperone/DNA topoisomerase II/histidine kinase"/>
    <property type="match status" value="1"/>
</dbReference>
<keyword evidence="5" id="KW-0547">Nucleotide-binding</keyword>
<keyword evidence="3" id="KW-0597">Phosphoprotein</keyword>
<evidence type="ECO:0000256" key="2">
    <source>
        <dbReference type="ARBA" id="ARBA00012438"/>
    </source>
</evidence>
<proteinExistence type="predicted"/>
<evidence type="ECO:0000259" key="12">
    <source>
        <dbReference type="Pfam" id="PF07730"/>
    </source>
</evidence>
<evidence type="ECO:0000256" key="6">
    <source>
        <dbReference type="ARBA" id="ARBA00022777"/>
    </source>
</evidence>
<dbReference type="GO" id="GO:0016301">
    <property type="term" value="F:kinase activity"/>
    <property type="evidence" value="ECO:0007669"/>
    <property type="project" value="UniProtKB-KW"/>
</dbReference>
<keyword evidence="6 13" id="KW-0418">Kinase</keyword>
<evidence type="ECO:0000313" key="13">
    <source>
        <dbReference type="EMBL" id="MFC6957945.1"/>
    </source>
</evidence>
<evidence type="ECO:0000256" key="5">
    <source>
        <dbReference type="ARBA" id="ARBA00022741"/>
    </source>
</evidence>
<dbReference type="InterPro" id="IPR050482">
    <property type="entry name" value="Sensor_HK_TwoCompSys"/>
</dbReference>
<dbReference type="EC" id="2.7.13.3" evidence="2"/>
<evidence type="ECO:0000256" key="10">
    <source>
        <dbReference type="SAM" id="Phobius"/>
    </source>
</evidence>
<keyword evidence="14" id="KW-1185">Reference proteome</keyword>
<name>A0ABW2D6E8_9ACTN</name>
<dbReference type="RefSeq" id="WP_382350405.1">
    <property type="nucleotide sequence ID" value="NZ_JBHMBP010000002.1"/>
</dbReference>
<evidence type="ECO:0000256" key="1">
    <source>
        <dbReference type="ARBA" id="ARBA00000085"/>
    </source>
</evidence>
<dbReference type="PANTHER" id="PTHR24421">
    <property type="entry name" value="NITRATE/NITRITE SENSOR PROTEIN NARX-RELATED"/>
    <property type="match status" value="1"/>
</dbReference>
<comment type="caution">
    <text evidence="13">The sequence shown here is derived from an EMBL/GenBank/DDBJ whole genome shotgun (WGS) entry which is preliminary data.</text>
</comment>
<dbReference type="EMBL" id="JBHSYS010000002">
    <property type="protein sequence ID" value="MFC6957945.1"/>
    <property type="molecule type" value="Genomic_DNA"/>
</dbReference>
<evidence type="ECO:0000256" key="7">
    <source>
        <dbReference type="ARBA" id="ARBA00022840"/>
    </source>
</evidence>
<organism evidence="13 14">
    <name type="scientific">Glycomyces mayteni</name>
    <dbReference type="NCBI Taxonomy" id="543887"/>
    <lineage>
        <taxon>Bacteria</taxon>
        <taxon>Bacillati</taxon>
        <taxon>Actinomycetota</taxon>
        <taxon>Actinomycetes</taxon>
        <taxon>Glycomycetales</taxon>
        <taxon>Glycomycetaceae</taxon>
        <taxon>Glycomyces</taxon>
    </lineage>
</organism>
<feature type="transmembrane region" description="Helical" evidence="10">
    <location>
        <begin position="28"/>
        <end position="43"/>
    </location>
</feature>
<keyword evidence="10" id="KW-0472">Membrane</keyword>
<evidence type="ECO:0000259" key="11">
    <source>
        <dbReference type="Pfam" id="PF02518"/>
    </source>
</evidence>
<dbReference type="Gene3D" id="3.30.565.10">
    <property type="entry name" value="Histidine kinase-like ATPase, C-terminal domain"/>
    <property type="match status" value="1"/>
</dbReference>
<dbReference type="InterPro" id="IPR036890">
    <property type="entry name" value="HATPase_C_sf"/>
</dbReference>